<protein>
    <submittedName>
        <fullName evidence="2">Uncharacterized protein</fullName>
    </submittedName>
</protein>
<name>A0A147J2C4_9SPHN</name>
<comment type="caution">
    <text evidence="2">The sequence shown here is derived from an EMBL/GenBank/DDBJ whole genome shotgun (WGS) entry which is preliminary data.</text>
</comment>
<sequence length="251" mass="27421">MAVIIYGPPATGKTFHADRFAKHYGCTNIVDGSEIGRIRKGFMLPRGALFLTTDGLPQLVHLFGAGHTFISISVARRDLDLEPIPDGGFTGHSYYYSMVRELQDAEAWFGPHGSREAAATAALAKTDEGFWTATGRPVQHDLAIFDMDMVQEKGAIADAFDAANGQNLGDDGESGPLWWEEEAAQQLIDRLNATFTAWAKEHGYERGWALDTNDEQWHGPNVPARVAPAPPAPEPAGDRQRSILSLFSPRS</sequence>
<dbReference type="Proteomes" id="UP000074072">
    <property type="component" value="Unassembled WGS sequence"/>
</dbReference>
<organism evidence="2 3">
    <name type="scientific">Sphingomonas sanguinis</name>
    <dbReference type="NCBI Taxonomy" id="33051"/>
    <lineage>
        <taxon>Bacteria</taxon>
        <taxon>Pseudomonadati</taxon>
        <taxon>Pseudomonadota</taxon>
        <taxon>Alphaproteobacteria</taxon>
        <taxon>Sphingomonadales</taxon>
        <taxon>Sphingomonadaceae</taxon>
        <taxon>Sphingomonas</taxon>
    </lineage>
</organism>
<accession>A0A147J2C4</accession>
<reference evidence="2 3" key="1">
    <citation type="journal article" date="2016" name="Front. Microbiol.">
        <title>Genomic Resource of Rice Seed Associated Bacteria.</title>
        <authorList>
            <person name="Midha S."/>
            <person name="Bansal K."/>
            <person name="Sharma S."/>
            <person name="Kumar N."/>
            <person name="Patil P.P."/>
            <person name="Chaudhry V."/>
            <person name="Patil P.B."/>
        </authorList>
    </citation>
    <scope>NUCLEOTIDE SEQUENCE [LARGE SCALE GENOMIC DNA]</scope>
    <source>
        <strain evidence="2 3">SB4</strain>
    </source>
</reference>
<dbReference type="OrthoDB" id="7584526at2"/>
<evidence type="ECO:0000256" key="1">
    <source>
        <dbReference type="SAM" id="MobiDB-lite"/>
    </source>
</evidence>
<gene>
    <name evidence="2" type="ORF">SB4_02105</name>
</gene>
<dbReference type="InterPro" id="IPR027417">
    <property type="entry name" value="P-loop_NTPase"/>
</dbReference>
<dbReference type="AlphaFoldDB" id="A0A147J2C4"/>
<evidence type="ECO:0000313" key="3">
    <source>
        <dbReference type="Proteomes" id="UP000074072"/>
    </source>
</evidence>
<proteinExistence type="predicted"/>
<feature type="compositionally biased region" description="Polar residues" evidence="1">
    <location>
        <begin position="242"/>
        <end position="251"/>
    </location>
</feature>
<feature type="region of interest" description="Disordered" evidence="1">
    <location>
        <begin position="212"/>
        <end position="251"/>
    </location>
</feature>
<dbReference type="EMBL" id="LDTE01000009">
    <property type="protein sequence ID" value="KTW02811.1"/>
    <property type="molecule type" value="Genomic_DNA"/>
</dbReference>
<dbReference type="RefSeq" id="WP_058751223.1">
    <property type="nucleotide sequence ID" value="NZ_LDTE01000009.1"/>
</dbReference>
<dbReference type="SUPFAM" id="SSF52540">
    <property type="entry name" value="P-loop containing nucleoside triphosphate hydrolases"/>
    <property type="match status" value="1"/>
</dbReference>
<dbReference type="PATRIC" id="fig|33051.4.peg.3708"/>
<evidence type="ECO:0000313" key="2">
    <source>
        <dbReference type="EMBL" id="KTW02811.1"/>
    </source>
</evidence>